<organism evidence="1 2">
    <name type="scientific">Dissulfuribacter thermophilus</name>
    <dbReference type="NCBI Taxonomy" id="1156395"/>
    <lineage>
        <taxon>Bacteria</taxon>
        <taxon>Pseudomonadati</taxon>
        <taxon>Thermodesulfobacteriota</taxon>
        <taxon>Dissulfuribacteria</taxon>
        <taxon>Dissulfuribacterales</taxon>
        <taxon>Dissulfuribacteraceae</taxon>
        <taxon>Dissulfuribacter</taxon>
    </lineage>
</organism>
<evidence type="ECO:0000313" key="1">
    <source>
        <dbReference type="EMBL" id="OCC15241.1"/>
    </source>
</evidence>
<dbReference type="Gene3D" id="3.10.20.30">
    <property type="match status" value="1"/>
</dbReference>
<dbReference type="AlphaFoldDB" id="A0A1B9F644"/>
<evidence type="ECO:0000313" key="2">
    <source>
        <dbReference type="Proteomes" id="UP000093080"/>
    </source>
</evidence>
<dbReference type="NCBIfam" id="TIGR01683">
    <property type="entry name" value="thiS"/>
    <property type="match status" value="1"/>
</dbReference>
<dbReference type="PANTHER" id="PTHR34472:SF1">
    <property type="entry name" value="SULFUR CARRIER PROTEIN THIS"/>
    <property type="match status" value="1"/>
</dbReference>
<dbReference type="Pfam" id="PF02597">
    <property type="entry name" value="ThiS"/>
    <property type="match status" value="1"/>
</dbReference>
<dbReference type="PANTHER" id="PTHR34472">
    <property type="entry name" value="SULFUR CARRIER PROTEIN THIS"/>
    <property type="match status" value="1"/>
</dbReference>
<dbReference type="STRING" id="1156395.DBT_1364"/>
<dbReference type="InterPro" id="IPR003749">
    <property type="entry name" value="ThiS/MoaD-like"/>
</dbReference>
<dbReference type="EMBL" id="MAGO01000006">
    <property type="protein sequence ID" value="OCC15241.1"/>
    <property type="molecule type" value="Genomic_DNA"/>
</dbReference>
<gene>
    <name evidence="1" type="ORF">DBT_1364</name>
</gene>
<dbReference type="CDD" id="cd00565">
    <property type="entry name" value="Ubl_ThiS"/>
    <property type="match status" value="1"/>
</dbReference>
<protein>
    <submittedName>
        <fullName evidence="1">Sulfur carrier protein ThiS</fullName>
    </submittedName>
</protein>
<dbReference type="RefSeq" id="WP_067618014.1">
    <property type="nucleotide sequence ID" value="NZ_MAGO01000006.1"/>
</dbReference>
<name>A0A1B9F644_9BACT</name>
<accession>A0A1B9F644</accession>
<dbReference type="OrthoDB" id="197113at2"/>
<keyword evidence="2" id="KW-1185">Reference proteome</keyword>
<reference evidence="1 2" key="1">
    <citation type="submission" date="2016-06" db="EMBL/GenBank/DDBJ databases">
        <title>Respiratory ammonification of nitrate coupled to the oxidation of elemental sulfur in deep-sea autotrophic thermophilic bacteria.</title>
        <authorList>
            <person name="Slobodkina G.B."/>
            <person name="Mardanov A.V."/>
            <person name="Ravin N.V."/>
            <person name="Frolova A.A."/>
            <person name="Viryasiv M.B."/>
            <person name="Chernyh N.A."/>
            <person name="Bonch-Osmolovskaya E.A."/>
            <person name="Slobodkin A.I."/>
        </authorList>
    </citation>
    <scope>NUCLEOTIDE SEQUENCE [LARGE SCALE GENOMIC DNA]</scope>
    <source>
        <strain evidence="1 2">S69</strain>
    </source>
</reference>
<dbReference type="InterPro" id="IPR016155">
    <property type="entry name" value="Mopterin_synth/thiamin_S_b"/>
</dbReference>
<comment type="caution">
    <text evidence="1">The sequence shown here is derived from an EMBL/GenBank/DDBJ whole genome shotgun (WGS) entry which is preliminary data.</text>
</comment>
<dbReference type="InterPro" id="IPR010035">
    <property type="entry name" value="Thi_S"/>
</dbReference>
<sequence length="66" mass="7355">MKVKINGKEQEIAEISTVKDLLDQLGLDCSRVAVELNYKILERDKFESTELSEGDVVEIVRFVGGG</sequence>
<dbReference type="Proteomes" id="UP000093080">
    <property type="component" value="Unassembled WGS sequence"/>
</dbReference>
<dbReference type="InterPro" id="IPR012675">
    <property type="entry name" value="Beta-grasp_dom_sf"/>
</dbReference>
<proteinExistence type="predicted"/>
<dbReference type="SUPFAM" id="SSF54285">
    <property type="entry name" value="MoaD/ThiS"/>
    <property type="match status" value="1"/>
</dbReference>